<accession>A0A5N5SYX3</accession>
<dbReference type="OrthoDB" id="6510545at2759"/>
<name>A0A5N5SYX3_9CRUS</name>
<dbReference type="AlphaFoldDB" id="A0A5N5SYX3"/>
<dbReference type="SUPFAM" id="SSF103473">
    <property type="entry name" value="MFS general substrate transporter"/>
    <property type="match status" value="1"/>
</dbReference>
<feature type="non-terminal residue" evidence="7">
    <location>
        <position position="364"/>
    </location>
</feature>
<gene>
    <name evidence="7" type="primary">Orct_4</name>
    <name evidence="7" type="ORF">Anas_08924</name>
</gene>
<proteinExistence type="predicted"/>
<keyword evidence="2 5" id="KW-0812">Transmembrane</keyword>
<evidence type="ECO:0000313" key="8">
    <source>
        <dbReference type="Proteomes" id="UP000326759"/>
    </source>
</evidence>
<dbReference type="PROSITE" id="PS50850">
    <property type="entry name" value="MFS"/>
    <property type="match status" value="1"/>
</dbReference>
<feature type="transmembrane region" description="Helical" evidence="5">
    <location>
        <begin position="216"/>
        <end position="237"/>
    </location>
</feature>
<evidence type="ECO:0000256" key="3">
    <source>
        <dbReference type="ARBA" id="ARBA00022989"/>
    </source>
</evidence>
<feature type="domain" description="Major facilitator superfamily (MFS) profile" evidence="6">
    <location>
        <begin position="121"/>
        <end position="364"/>
    </location>
</feature>
<evidence type="ECO:0000256" key="5">
    <source>
        <dbReference type="SAM" id="Phobius"/>
    </source>
</evidence>
<feature type="transmembrane region" description="Helical" evidence="5">
    <location>
        <begin position="277"/>
        <end position="296"/>
    </location>
</feature>
<feature type="transmembrane region" description="Helical" evidence="5">
    <location>
        <begin position="191"/>
        <end position="210"/>
    </location>
</feature>
<dbReference type="Proteomes" id="UP000326759">
    <property type="component" value="Unassembled WGS sequence"/>
</dbReference>
<dbReference type="InterPro" id="IPR020846">
    <property type="entry name" value="MFS_dom"/>
</dbReference>
<feature type="transmembrane region" description="Helical" evidence="5">
    <location>
        <begin position="167"/>
        <end position="184"/>
    </location>
</feature>
<dbReference type="EMBL" id="SEYY01018361">
    <property type="protein sequence ID" value="KAB7499424.1"/>
    <property type="molecule type" value="Genomic_DNA"/>
</dbReference>
<comment type="caution">
    <text evidence="7">The sequence shown here is derived from an EMBL/GenBank/DDBJ whole genome shotgun (WGS) entry which is preliminary data.</text>
</comment>
<keyword evidence="8" id="KW-1185">Reference proteome</keyword>
<dbReference type="InterPro" id="IPR036259">
    <property type="entry name" value="MFS_trans_sf"/>
</dbReference>
<feature type="transmembrane region" description="Helical" evidence="5">
    <location>
        <begin position="53"/>
        <end position="71"/>
    </location>
</feature>
<dbReference type="InterPro" id="IPR005828">
    <property type="entry name" value="MFS_sugar_transport-like"/>
</dbReference>
<keyword evidence="4 5" id="KW-0472">Membrane</keyword>
<dbReference type="GO" id="GO:0016020">
    <property type="term" value="C:membrane"/>
    <property type="evidence" value="ECO:0007669"/>
    <property type="project" value="UniProtKB-SubCell"/>
</dbReference>
<dbReference type="PANTHER" id="PTHR24064">
    <property type="entry name" value="SOLUTE CARRIER FAMILY 22 MEMBER"/>
    <property type="match status" value="1"/>
</dbReference>
<keyword evidence="3 5" id="KW-1133">Transmembrane helix</keyword>
<evidence type="ECO:0000256" key="2">
    <source>
        <dbReference type="ARBA" id="ARBA00022692"/>
    </source>
</evidence>
<evidence type="ECO:0000256" key="4">
    <source>
        <dbReference type="ARBA" id="ARBA00023136"/>
    </source>
</evidence>
<evidence type="ECO:0000313" key="7">
    <source>
        <dbReference type="EMBL" id="KAB7499424.1"/>
    </source>
</evidence>
<dbReference type="Pfam" id="PF00083">
    <property type="entry name" value="Sugar_tr"/>
    <property type="match status" value="1"/>
</dbReference>
<evidence type="ECO:0000259" key="6">
    <source>
        <dbReference type="PROSITE" id="PS50850"/>
    </source>
</evidence>
<reference evidence="7 8" key="1">
    <citation type="journal article" date="2019" name="PLoS Biol.">
        <title>Sex chromosomes control vertical transmission of feminizing Wolbachia symbionts in an isopod.</title>
        <authorList>
            <person name="Becking T."/>
            <person name="Chebbi M.A."/>
            <person name="Giraud I."/>
            <person name="Moumen B."/>
            <person name="Laverre T."/>
            <person name="Caubet Y."/>
            <person name="Peccoud J."/>
            <person name="Gilbert C."/>
            <person name="Cordaux R."/>
        </authorList>
    </citation>
    <scope>NUCLEOTIDE SEQUENCE [LARGE SCALE GENOMIC DNA]</scope>
    <source>
        <strain evidence="7">ANa2</strain>
        <tissue evidence="7">Whole body excluding digestive tract and cuticle</tissue>
    </source>
</reference>
<dbReference type="GO" id="GO:0022857">
    <property type="term" value="F:transmembrane transporter activity"/>
    <property type="evidence" value="ECO:0007669"/>
    <property type="project" value="InterPro"/>
</dbReference>
<sequence>MAKVINVQEAKNFDRIRFNNKPAFDDTKPSLNDASKAFEEILKFVGDKNAYQWKLLVLCGLLGIFTGFHNIGAEKNLTSDEAYINISVPWVYNKLNILTPSKCEYYDYDFSKIEKPTSIQRNSSLYKSLEMKECDAWVYDRTVYVSTVVSEWDLVCDRKWLMSTAQSSYMVGILLGAVICSALSDKFGRRLVSLTCTALFIVSTISTAFSNALITFLILRFIVAFAGHGAYLANYVLCMENVGEKGRSYMGSLFHTFFGFGFIFLNLFAYLLRNWRHLQLCLGVPTVLLVGYFWLLPESPRWLLMQGREKEAIEILKKMAVHNNKEFPPEGKLRPYLNVISQEVKSRPTLSTKQKIKTTFTIIV</sequence>
<evidence type="ECO:0000256" key="1">
    <source>
        <dbReference type="ARBA" id="ARBA00004141"/>
    </source>
</evidence>
<comment type="subcellular location">
    <subcellularLocation>
        <location evidence="1">Membrane</location>
        <topology evidence="1">Multi-pass membrane protein</topology>
    </subcellularLocation>
</comment>
<dbReference type="Gene3D" id="1.20.1250.20">
    <property type="entry name" value="MFS general substrate transporter like domains"/>
    <property type="match status" value="1"/>
</dbReference>
<feature type="transmembrane region" description="Helical" evidence="5">
    <location>
        <begin position="249"/>
        <end position="271"/>
    </location>
</feature>
<protein>
    <submittedName>
        <fullName evidence="7">Organic cation transporter protein</fullName>
    </submittedName>
</protein>
<organism evidence="7 8">
    <name type="scientific">Armadillidium nasatum</name>
    <dbReference type="NCBI Taxonomy" id="96803"/>
    <lineage>
        <taxon>Eukaryota</taxon>
        <taxon>Metazoa</taxon>
        <taxon>Ecdysozoa</taxon>
        <taxon>Arthropoda</taxon>
        <taxon>Crustacea</taxon>
        <taxon>Multicrustacea</taxon>
        <taxon>Malacostraca</taxon>
        <taxon>Eumalacostraca</taxon>
        <taxon>Peracarida</taxon>
        <taxon>Isopoda</taxon>
        <taxon>Oniscidea</taxon>
        <taxon>Crinocheta</taxon>
        <taxon>Armadillidiidae</taxon>
        <taxon>Armadillidium</taxon>
    </lineage>
</organism>